<dbReference type="GO" id="GO:0004866">
    <property type="term" value="F:endopeptidase inhibitor activity"/>
    <property type="evidence" value="ECO:0007669"/>
    <property type="project" value="InterPro"/>
</dbReference>
<dbReference type="OrthoDB" id="1918435at2759"/>
<dbReference type="Gene3D" id="2.80.10.50">
    <property type="match status" value="1"/>
</dbReference>
<dbReference type="PRINTS" id="PR00291">
    <property type="entry name" value="KUNITZINHBTR"/>
</dbReference>
<dbReference type="SMART" id="SM00452">
    <property type="entry name" value="STI"/>
    <property type="match status" value="1"/>
</dbReference>
<dbReference type="Pfam" id="PF00197">
    <property type="entry name" value="Kunitz_legume"/>
    <property type="match status" value="1"/>
</dbReference>
<dbReference type="CDD" id="cd23375">
    <property type="entry name" value="beta-trefoil_STI_VvMLP-like"/>
    <property type="match status" value="1"/>
</dbReference>
<sequence length="273" mass="29980">MMSALDTWTRDASKERKFLTEKRFLFSVGNHFDSEGNFYVETRRCTPDEKRIPCHLFSPALKTNPAEIDRVYGVAAIAGFTFLLCTIILSIALSSAKAVVLDTDGEELKPNIEYYILPSATVYAGGLTIGNRNSSCAKNVAQAKSPVDNGLPVTFSTVNPNATTVPLSGDTNIIFSGATTCNLSTVWTLTTDETTGKRFVTIGGVIGNPGRETLSNWFNIHEHMNGLYKLVYCPTVCNTCRPACGHLGIIKEDDEERWLAVTEEPFTCQFKKA</sequence>
<keyword evidence="1" id="KW-0812">Transmembrane</keyword>
<evidence type="ECO:0000313" key="3">
    <source>
        <dbReference type="Proteomes" id="UP001085076"/>
    </source>
</evidence>
<gene>
    <name evidence="2" type="ORF">J5N97_024734</name>
</gene>
<dbReference type="PROSITE" id="PS00283">
    <property type="entry name" value="SOYBEAN_KUNITZ"/>
    <property type="match status" value="1"/>
</dbReference>
<dbReference type="EMBL" id="JAGGNH010000007">
    <property type="protein sequence ID" value="KAJ0967817.1"/>
    <property type="molecule type" value="Genomic_DNA"/>
</dbReference>
<protein>
    <submittedName>
        <fullName evidence="2">Uncharacterized protein</fullName>
    </submittedName>
</protein>
<accession>A0A9D5H962</accession>
<reference evidence="2" key="2">
    <citation type="journal article" date="2022" name="Hortic Res">
        <title>The genome of Dioscorea zingiberensis sheds light on the biosynthesis, origin and evolution of the medicinally important diosgenin saponins.</title>
        <authorList>
            <person name="Li Y."/>
            <person name="Tan C."/>
            <person name="Li Z."/>
            <person name="Guo J."/>
            <person name="Li S."/>
            <person name="Chen X."/>
            <person name="Wang C."/>
            <person name="Dai X."/>
            <person name="Yang H."/>
            <person name="Song W."/>
            <person name="Hou L."/>
            <person name="Xu J."/>
            <person name="Tong Z."/>
            <person name="Xu A."/>
            <person name="Yuan X."/>
            <person name="Wang W."/>
            <person name="Yang Q."/>
            <person name="Chen L."/>
            <person name="Sun Z."/>
            <person name="Wang K."/>
            <person name="Pan B."/>
            <person name="Chen J."/>
            <person name="Bao Y."/>
            <person name="Liu F."/>
            <person name="Qi X."/>
            <person name="Gang D.R."/>
            <person name="Wen J."/>
            <person name="Li J."/>
        </authorList>
    </citation>
    <scope>NUCLEOTIDE SEQUENCE</scope>
    <source>
        <strain evidence="2">Dzin_1.0</strain>
    </source>
</reference>
<keyword evidence="1" id="KW-1133">Transmembrane helix</keyword>
<proteinExistence type="predicted"/>
<name>A0A9D5H962_9LILI</name>
<reference evidence="2" key="1">
    <citation type="submission" date="2021-03" db="EMBL/GenBank/DDBJ databases">
        <authorList>
            <person name="Li Z."/>
            <person name="Yang C."/>
        </authorList>
    </citation>
    <scope>NUCLEOTIDE SEQUENCE</scope>
    <source>
        <strain evidence="2">Dzin_1.0</strain>
        <tissue evidence="2">Leaf</tissue>
    </source>
</reference>
<feature type="transmembrane region" description="Helical" evidence="1">
    <location>
        <begin position="71"/>
        <end position="93"/>
    </location>
</feature>
<organism evidence="2 3">
    <name type="scientific">Dioscorea zingiberensis</name>
    <dbReference type="NCBI Taxonomy" id="325984"/>
    <lineage>
        <taxon>Eukaryota</taxon>
        <taxon>Viridiplantae</taxon>
        <taxon>Streptophyta</taxon>
        <taxon>Embryophyta</taxon>
        <taxon>Tracheophyta</taxon>
        <taxon>Spermatophyta</taxon>
        <taxon>Magnoliopsida</taxon>
        <taxon>Liliopsida</taxon>
        <taxon>Dioscoreales</taxon>
        <taxon>Dioscoreaceae</taxon>
        <taxon>Dioscorea</taxon>
    </lineage>
</organism>
<dbReference type="PANTHER" id="PTHR33107">
    <property type="entry name" value="KUNITZ TRYPSIN INHIBITOR 2"/>
    <property type="match status" value="1"/>
</dbReference>
<keyword evidence="1" id="KW-0472">Membrane</keyword>
<dbReference type="SUPFAM" id="SSF50386">
    <property type="entry name" value="STI-like"/>
    <property type="match status" value="1"/>
</dbReference>
<dbReference type="InterPro" id="IPR011065">
    <property type="entry name" value="Kunitz_inhibitor_STI-like_sf"/>
</dbReference>
<evidence type="ECO:0000313" key="2">
    <source>
        <dbReference type="EMBL" id="KAJ0967817.1"/>
    </source>
</evidence>
<dbReference type="Proteomes" id="UP001085076">
    <property type="component" value="Miscellaneous, Linkage group lg07"/>
</dbReference>
<evidence type="ECO:0000256" key="1">
    <source>
        <dbReference type="SAM" id="Phobius"/>
    </source>
</evidence>
<comment type="caution">
    <text evidence="2">The sequence shown here is derived from an EMBL/GenBank/DDBJ whole genome shotgun (WGS) entry which is preliminary data.</text>
</comment>
<dbReference type="PANTHER" id="PTHR33107:SF5">
    <property type="entry name" value="KUNITZ TRYPSIN INHIBITOR 5"/>
    <property type="match status" value="1"/>
</dbReference>
<dbReference type="InterPro" id="IPR002160">
    <property type="entry name" value="Prot_inh_Kunz-lg"/>
</dbReference>
<keyword evidence="3" id="KW-1185">Reference proteome</keyword>
<dbReference type="AlphaFoldDB" id="A0A9D5H962"/>